<comment type="similarity">
    <text evidence="6">Belongs to the binding-protein-dependent transport system permease family.</text>
</comment>
<dbReference type="PANTHER" id="PTHR30177">
    <property type="entry name" value="GLYCINE BETAINE/L-PROLINE TRANSPORT SYSTEM PERMEASE PROTEIN PROW"/>
    <property type="match status" value="1"/>
</dbReference>
<gene>
    <name evidence="8" type="ordered locus">Deipe_4359</name>
</gene>
<dbReference type="Pfam" id="PF00528">
    <property type="entry name" value="BPD_transp_1"/>
    <property type="match status" value="1"/>
</dbReference>
<dbReference type="SUPFAM" id="SSF161098">
    <property type="entry name" value="MetI-like"/>
    <property type="match status" value="1"/>
</dbReference>
<evidence type="ECO:0000256" key="2">
    <source>
        <dbReference type="ARBA" id="ARBA00022448"/>
    </source>
</evidence>
<dbReference type="KEGG" id="dpd:Deipe_4359"/>
<keyword evidence="3 6" id="KW-0812">Transmembrane</keyword>
<dbReference type="GO" id="GO:0055085">
    <property type="term" value="P:transmembrane transport"/>
    <property type="evidence" value="ECO:0007669"/>
    <property type="project" value="InterPro"/>
</dbReference>
<feature type="transmembrane region" description="Helical" evidence="6">
    <location>
        <begin position="183"/>
        <end position="211"/>
    </location>
</feature>
<dbReference type="EMBL" id="CP003383">
    <property type="protein sequence ID" value="AFZ69699.1"/>
    <property type="molecule type" value="Genomic_DNA"/>
</dbReference>
<feature type="transmembrane region" description="Helical" evidence="6">
    <location>
        <begin position="85"/>
        <end position="103"/>
    </location>
</feature>
<evidence type="ECO:0000256" key="6">
    <source>
        <dbReference type="RuleBase" id="RU363032"/>
    </source>
</evidence>
<feature type="transmembrane region" description="Helical" evidence="6">
    <location>
        <begin position="329"/>
        <end position="350"/>
    </location>
</feature>
<dbReference type="HOGENOM" id="CLU_046113_3_0_0"/>
<keyword evidence="2 6" id="KW-0813">Transport</keyword>
<keyword evidence="5 6" id="KW-0472">Membrane</keyword>
<dbReference type="AlphaFoldDB" id="L0A8E7"/>
<feature type="transmembrane region" description="Helical" evidence="6">
    <location>
        <begin position="223"/>
        <end position="246"/>
    </location>
</feature>
<dbReference type="Proteomes" id="UP000010467">
    <property type="component" value="Plasmid pDEIPE01"/>
</dbReference>
<keyword evidence="8" id="KW-0614">Plasmid</keyword>
<organism evidence="8 9">
    <name type="scientific">Deinococcus peraridilitoris (strain DSM 19664 / LMG 22246 / CIP 109416 / KR-200)</name>
    <dbReference type="NCBI Taxonomy" id="937777"/>
    <lineage>
        <taxon>Bacteria</taxon>
        <taxon>Thermotogati</taxon>
        <taxon>Deinococcota</taxon>
        <taxon>Deinococci</taxon>
        <taxon>Deinococcales</taxon>
        <taxon>Deinococcaceae</taxon>
        <taxon>Deinococcus</taxon>
    </lineage>
</organism>
<dbReference type="PANTHER" id="PTHR30177:SF30">
    <property type="entry name" value="GLYCINE BETAINE UPTAKE SYSTEM PERMEASE PROTEIN YEHY"/>
    <property type="match status" value="1"/>
</dbReference>
<evidence type="ECO:0000256" key="5">
    <source>
        <dbReference type="ARBA" id="ARBA00023136"/>
    </source>
</evidence>
<comment type="subcellular location">
    <subcellularLocation>
        <location evidence="6">Cell membrane</location>
        <topology evidence="6">Multi-pass membrane protein</topology>
    </subcellularLocation>
    <subcellularLocation>
        <location evidence="1">Membrane</location>
        <topology evidence="1">Multi-pass membrane protein</topology>
    </subcellularLocation>
</comment>
<reference evidence="9" key="1">
    <citation type="submission" date="2012-03" db="EMBL/GenBank/DDBJ databases">
        <title>Complete sequence of plasmid 1 of Deinococcus peraridilitoris DSM 19664.</title>
        <authorList>
            <person name="Lucas S."/>
            <person name="Copeland A."/>
            <person name="Lapidus A."/>
            <person name="Glavina del Rio T."/>
            <person name="Dalin E."/>
            <person name="Tice H."/>
            <person name="Bruce D."/>
            <person name="Goodwin L."/>
            <person name="Pitluck S."/>
            <person name="Peters L."/>
            <person name="Mikhailova N."/>
            <person name="Lu M."/>
            <person name="Kyrpides N."/>
            <person name="Mavromatis K."/>
            <person name="Ivanova N."/>
            <person name="Brettin T."/>
            <person name="Detter J.C."/>
            <person name="Han C."/>
            <person name="Larimer F."/>
            <person name="Land M."/>
            <person name="Hauser L."/>
            <person name="Markowitz V."/>
            <person name="Cheng J.-F."/>
            <person name="Hugenholtz P."/>
            <person name="Woyke T."/>
            <person name="Wu D."/>
            <person name="Pukall R."/>
            <person name="Steenblock K."/>
            <person name="Brambilla E."/>
            <person name="Klenk H.-P."/>
            <person name="Eisen J.A."/>
        </authorList>
    </citation>
    <scope>NUCLEOTIDE SEQUENCE [LARGE SCALE GENOMIC DNA]</scope>
    <source>
        <strain evidence="9">DSM 19664 / LMG 22246 / CIP 109416 / KR-200</strain>
        <plasmid evidence="9">Plasmid pDEIPE01</plasmid>
    </source>
</reference>
<dbReference type="CDD" id="cd06261">
    <property type="entry name" value="TM_PBP2"/>
    <property type="match status" value="1"/>
</dbReference>
<feature type="transmembrane region" description="Helical" evidence="6">
    <location>
        <begin position="115"/>
        <end position="138"/>
    </location>
</feature>
<name>L0A8E7_DEIPD</name>
<evidence type="ECO:0000259" key="7">
    <source>
        <dbReference type="PROSITE" id="PS50928"/>
    </source>
</evidence>
<dbReference type="PATRIC" id="fig|937777.3.peg.4389"/>
<keyword evidence="9" id="KW-1185">Reference proteome</keyword>
<proteinExistence type="inferred from homology"/>
<protein>
    <submittedName>
        <fullName evidence="8">ABC-type proline/glycine betaine transport system, permease component</fullName>
    </submittedName>
</protein>
<dbReference type="Gene3D" id="1.10.3720.10">
    <property type="entry name" value="MetI-like"/>
    <property type="match status" value="1"/>
</dbReference>
<dbReference type="InterPro" id="IPR035906">
    <property type="entry name" value="MetI-like_sf"/>
</dbReference>
<evidence type="ECO:0000256" key="3">
    <source>
        <dbReference type="ARBA" id="ARBA00022692"/>
    </source>
</evidence>
<evidence type="ECO:0000256" key="1">
    <source>
        <dbReference type="ARBA" id="ARBA00004141"/>
    </source>
</evidence>
<feature type="transmembrane region" description="Helical" evidence="6">
    <location>
        <begin position="47"/>
        <end position="65"/>
    </location>
</feature>
<dbReference type="InterPro" id="IPR000515">
    <property type="entry name" value="MetI-like"/>
</dbReference>
<dbReference type="InterPro" id="IPR051204">
    <property type="entry name" value="ABC_transp_perm/SBD"/>
</dbReference>
<accession>L0A8E7</accession>
<evidence type="ECO:0000256" key="4">
    <source>
        <dbReference type="ARBA" id="ARBA00022989"/>
    </source>
</evidence>
<dbReference type="GO" id="GO:0005886">
    <property type="term" value="C:plasma membrane"/>
    <property type="evidence" value="ECO:0007669"/>
    <property type="project" value="UniProtKB-SubCell"/>
</dbReference>
<evidence type="ECO:0000313" key="9">
    <source>
        <dbReference type="Proteomes" id="UP000010467"/>
    </source>
</evidence>
<feature type="transmembrane region" description="Helical" evidence="6">
    <location>
        <begin position="296"/>
        <end position="317"/>
    </location>
</feature>
<dbReference type="OrthoDB" id="9801163at2"/>
<feature type="transmembrane region" description="Helical" evidence="6">
    <location>
        <begin position="22"/>
        <end position="40"/>
    </location>
</feature>
<geneLocation type="plasmid" evidence="8 9">
    <name>pDEIPE01</name>
</geneLocation>
<dbReference type="GO" id="GO:0031460">
    <property type="term" value="P:glycine betaine transport"/>
    <property type="evidence" value="ECO:0007669"/>
    <property type="project" value="TreeGrafter"/>
</dbReference>
<feature type="transmembrane region" description="Helical" evidence="6">
    <location>
        <begin position="158"/>
        <end position="176"/>
    </location>
</feature>
<evidence type="ECO:0000313" key="8">
    <source>
        <dbReference type="EMBL" id="AFZ69699.1"/>
    </source>
</evidence>
<keyword evidence="4 6" id="KW-1133">Transmembrane helix</keyword>
<sequence>MLIGVLLPWVMLRPNRLAAGEAVHLGSPAWLLALAALVIAATARRSLCVVVLASAALISTFVLFGHTAERILAEQGPIARASASSGVWLFGLGAAVTLWGGAFEQRARGAPYRWLPWLWLPVVATFVLLGGLSGWSVWQEGRVEAARLTQEAAQHVRLVVTALSLALVIAGPLAVWASRNAQVAGAVLSFAGAVQALPSLALLGLLIAPLAALANAFPALRELGVAGIGVAPALVALTLYALLPLLRNGVTALRGVDPAVLDSARGMGMSDAQRFWRVQLPLALPVWLSGARQATVLLIGVTAVAALIGAGGLGVYIFRGLNSAAPDLILLGAIPATMLAFLADAAWRLLEWLLVRPARQP</sequence>
<dbReference type="PROSITE" id="PS50928">
    <property type="entry name" value="ABC_TM1"/>
    <property type="match status" value="1"/>
</dbReference>
<feature type="domain" description="ABC transmembrane type-1" evidence="7">
    <location>
        <begin position="152"/>
        <end position="347"/>
    </location>
</feature>